<dbReference type="InterPro" id="IPR001609">
    <property type="entry name" value="Myosin_head_motor_dom-like"/>
</dbReference>
<evidence type="ECO:0000256" key="2">
    <source>
        <dbReference type="ARBA" id="ARBA00022840"/>
    </source>
</evidence>
<dbReference type="Pfam" id="PF00063">
    <property type="entry name" value="Myosin_head"/>
    <property type="match status" value="1"/>
</dbReference>
<dbReference type="InterPro" id="IPR027417">
    <property type="entry name" value="P-loop_NTPase"/>
</dbReference>
<dbReference type="GO" id="GO:0003774">
    <property type="term" value="F:cytoskeletal motor activity"/>
    <property type="evidence" value="ECO:0007669"/>
    <property type="project" value="InterPro"/>
</dbReference>
<feature type="domain" description="Myosin motor" evidence="6">
    <location>
        <begin position="1"/>
        <end position="29"/>
    </location>
</feature>
<organism evidence="7">
    <name type="scientific">Macaca mulatta</name>
    <name type="common">Rhesus macaque</name>
    <dbReference type="NCBI Taxonomy" id="9544"/>
    <lineage>
        <taxon>Eukaryota</taxon>
        <taxon>Metazoa</taxon>
        <taxon>Chordata</taxon>
        <taxon>Craniata</taxon>
        <taxon>Vertebrata</taxon>
        <taxon>Euteleostomi</taxon>
        <taxon>Mammalia</taxon>
        <taxon>Eutheria</taxon>
        <taxon>Euarchontoglires</taxon>
        <taxon>Primates</taxon>
        <taxon>Haplorrhini</taxon>
        <taxon>Catarrhini</taxon>
        <taxon>Cercopithecidae</taxon>
        <taxon>Cercopithecinae</taxon>
        <taxon>Macaca</taxon>
    </lineage>
</organism>
<reference evidence="7" key="1">
    <citation type="journal article" date="2011" name="Nat. Biotechnol.">
        <title>Genome sequencing and comparison of two nonhuman primate animal models, the cynomolgus and Chinese rhesus macaques.</title>
        <authorList>
            <person name="Yan G."/>
            <person name="Zhang G."/>
            <person name="Fang X."/>
            <person name="Zhang Y."/>
            <person name="Li C."/>
            <person name="Ling F."/>
            <person name="Cooper D.N."/>
            <person name="Li Q."/>
            <person name="Li Y."/>
            <person name="van Gool A.J."/>
            <person name="Du H."/>
            <person name="Chen J."/>
            <person name="Chen R."/>
            <person name="Zhang P."/>
            <person name="Huang Z."/>
            <person name="Thompson J.R."/>
            <person name="Meng Y."/>
            <person name="Bai Y."/>
            <person name="Wang J."/>
            <person name="Zhuo M."/>
            <person name="Wang T."/>
            <person name="Huang Y."/>
            <person name="Wei L."/>
            <person name="Li J."/>
            <person name="Wang Z."/>
            <person name="Hu H."/>
            <person name="Yang P."/>
            <person name="Le L."/>
            <person name="Stenson P.D."/>
            <person name="Li B."/>
            <person name="Liu X."/>
            <person name="Ball E.V."/>
            <person name="An N."/>
            <person name="Huang Q."/>
            <person name="Zhang Y."/>
            <person name="Fan W."/>
            <person name="Zhang X."/>
            <person name="Li Y."/>
            <person name="Wang W."/>
            <person name="Katze M.G."/>
            <person name="Su B."/>
            <person name="Nielsen R."/>
            <person name="Yang H."/>
            <person name="Wang J."/>
            <person name="Wang X."/>
            <person name="Wang J."/>
        </authorList>
    </citation>
    <scope>NUCLEOTIDE SEQUENCE [LARGE SCALE GENOMIC DNA]</scope>
    <source>
        <strain evidence="7">CR-5</strain>
    </source>
</reference>
<dbReference type="Proteomes" id="UP000013456">
    <property type="component" value="Chromosome 3"/>
</dbReference>
<feature type="non-terminal residue" evidence="7">
    <location>
        <position position="1"/>
    </location>
</feature>
<dbReference type="AlphaFoldDB" id="G7MNQ6"/>
<dbReference type="GO" id="GO:0003779">
    <property type="term" value="F:actin binding"/>
    <property type="evidence" value="ECO:0007669"/>
    <property type="project" value="UniProtKB-KW"/>
</dbReference>
<keyword evidence="5" id="KW-0009">Actin-binding</keyword>
<evidence type="ECO:0000256" key="5">
    <source>
        <dbReference type="PROSITE-ProRule" id="PRU00782"/>
    </source>
</evidence>
<evidence type="ECO:0000256" key="3">
    <source>
        <dbReference type="ARBA" id="ARBA00023123"/>
    </source>
</evidence>
<name>G7MNQ6_MACMU</name>
<dbReference type="InterPro" id="IPR036961">
    <property type="entry name" value="Kinesin_motor_dom_sf"/>
</dbReference>
<gene>
    <name evidence="7" type="ORF">EGK_13482</name>
</gene>
<evidence type="ECO:0000256" key="1">
    <source>
        <dbReference type="ARBA" id="ARBA00022741"/>
    </source>
</evidence>
<evidence type="ECO:0000259" key="6">
    <source>
        <dbReference type="PROSITE" id="PS51456"/>
    </source>
</evidence>
<keyword evidence="4" id="KW-0505">Motor protein</keyword>
<dbReference type="GO" id="GO:0016459">
    <property type="term" value="C:myosin complex"/>
    <property type="evidence" value="ECO:0007669"/>
    <property type="project" value="UniProtKB-KW"/>
</dbReference>
<dbReference type="EMBL" id="CM001255">
    <property type="protein sequence ID" value="EHH17151.1"/>
    <property type="molecule type" value="Genomic_DNA"/>
</dbReference>
<keyword evidence="1" id="KW-0547">Nucleotide-binding</keyword>
<dbReference type="SUPFAM" id="SSF52540">
    <property type="entry name" value="P-loop containing nucleoside triphosphate hydrolases"/>
    <property type="match status" value="1"/>
</dbReference>
<accession>G7MNQ6</accession>
<comment type="caution">
    <text evidence="5">Lacks conserved residue(s) required for the propagation of feature annotation.</text>
</comment>
<protein>
    <recommendedName>
        <fullName evidence="6">Myosin motor domain-containing protein</fullName>
    </recommendedName>
</protein>
<evidence type="ECO:0000313" key="7">
    <source>
        <dbReference type="EMBL" id="EHH17151.1"/>
    </source>
</evidence>
<keyword evidence="3 5" id="KW-0518">Myosin</keyword>
<evidence type="ECO:0000256" key="4">
    <source>
        <dbReference type="ARBA" id="ARBA00023175"/>
    </source>
</evidence>
<feature type="region of interest" description="Actin-binding" evidence="5">
    <location>
        <begin position="3"/>
        <end position="25"/>
    </location>
</feature>
<proteinExistence type="inferred from homology"/>
<dbReference type="Gene3D" id="3.40.850.10">
    <property type="entry name" value="Kinesin motor domain"/>
    <property type="match status" value="1"/>
</dbReference>
<dbReference type="Gene3D" id="1.20.58.530">
    <property type="match status" value="1"/>
</dbReference>
<keyword evidence="2" id="KW-0067">ATP-binding</keyword>
<dbReference type="GO" id="GO:0005524">
    <property type="term" value="F:ATP binding"/>
    <property type="evidence" value="ECO:0007669"/>
    <property type="project" value="UniProtKB-KW"/>
</dbReference>
<dbReference type="PROSITE" id="PS51456">
    <property type="entry name" value="MYOSIN_MOTOR"/>
    <property type="match status" value="1"/>
</dbReference>
<comment type="similarity">
    <text evidence="5">Belongs to the TRAFAC class myosin-kinesin ATPase superfamily. Myosin family.</text>
</comment>
<dbReference type="HOGENOM" id="CLU_3412100_0_0_1"/>
<sequence length="29" mass="3370">EQLNKLMTTLHSTAPHFVRCIVPNEFKQS</sequence>
<feature type="non-terminal residue" evidence="7">
    <location>
        <position position="29"/>
    </location>
</feature>